<reference evidence="1" key="1">
    <citation type="submission" date="2021-04" db="EMBL/GenBank/DDBJ databases">
        <title>Genome based classification of Actinospica acidithermotolerans sp. nov., an actinobacterium isolated from an Indonesian hot spring.</title>
        <authorList>
            <person name="Kusuma A.B."/>
            <person name="Putra K.E."/>
            <person name="Nafisah S."/>
            <person name="Loh J."/>
            <person name="Nouioui I."/>
            <person name="Goodfellow M."/>
        </authorList>
    </citation>
    <scope>NUCLEOTIDE SEQUENCE</scope>
    <source>
        <strain evidence="1">CSCA 57</strain>
    </source>
</reference>
<dbReference type="Proteomes" id="UP000675781">
    <property type="component" value="Unassembled WGS sequence"/>
</dbReference>
<evidence type="ECO:0000313" key="1">
    <source>
        <dbReference type="EMBL" id="MBR7838628.1"/>
    </source>
</evidence>
<comment type="caution">
    <text evidence="1">The sequence shown here is derived from an EMBL/GenBank/DDBJ whole genome shotgun (WGS) entry which is preliminary data.</text>
</comment>
<name>A0A941EWL0_9ACTN</name>
<organism evidence="1 2">
    <name type="scientific">Actinospica durhamensis</name>
    <dbReference type="NCBI Taxonomy" id="1508375"/>
    <lineage>
        <taxon>Bacteria</taxon>
        <taxon>Bacillati</taxon>
        <taxon>Actinomycetota</taxon>
        <taxon>Actinomycetes</taxon>
        <taxon>Catenulisporales</taxon>
        <taxon>Actinospicaceae</taxon>
        <taxon>Actinospica</taxon>
    </lineage>
</organism>
<evidence type="ECO:0000313" key="2">
    <source>
        <dbReference type="Proteomes" id="UP000675781"/>
    </source>
</evidence>
<keyword evidence="2" id="KW-1185">Reference proteome</keyword>
<dbReference type="AlphaFoldDB" id="A0A941EWL0"/>
<proteinExistence type="predicted"/>
<gene>
    <name evidence="1" type="ORF">KDL01_35500</name>
</gene>
<protein>
    <submittedName>
        <fullName evidence="1">Uncharacterized protein</fullName>
    </submittedName>
</protein>
<accession>A0A941EWL0</accession>
<sequence>MAQATLVIRRSKHVGRDMFRAYQFTVGRTGAPRQTLSLRNGREQTIELPPGSYLVQAKIAWCLSRIGLLELADGDVVTVTLSPNLDYSGVPVKGSDFANDYIRLTVEPGAAYFSV</sequence>
<dbReference type="EMBL" id="JAGSOG010000310">
    <property type="protein sequence ID" value="MBR7838628.1"/>
    <property type="molecule type" value="Genomic_DNA"/>
</dbReference>
<dbReference type="RefSeq" id="WP_212533081.1">
    <property type="nucleotide sequence ID" value="NZ_JAGSOG010000310.1"/>
</dbReference>